<dbReference type="GeneID" id="20091439"/>
<feature type="domain" description="G-protein coupled receptors family 3 profile" evidence="10">
    <location>
        <begin position="597"/>
        <end position="800"/>
    </location>
</feature>
<evidence type="ECO:0000256" key="9">
    <source>
        <dbReference type="SAM" id="Phobius"/>
    </source>
</evidence>
<keyword evidence="8" id="KW-0807">Transducer</keyword>
<evidence type="ECO:0000313" key="11">
    <source>
        <dbReference type="EMBL" id="ETV90898.1"/>
    </source>
</evidence>
<dbReference type="AlphaFoldDB" id="A0A024TA59"/>
<evidence type="ECO:0000256" key="5">
    <source>
        <dbReference type="ARBA" id="ARBA00023136"/>
    </source>
</evidence>
<evidence type="ECO:0000256" key="2">
    <source>
        <dbReference type="ARBA" id="ARBA00022692"/>
    </source>
</evidence>
<gene>
    <name evidence="11" type="ORF">H310_14389</name>
</gene>
<dbReference type="PROSITE" id="PS50259">
    <property type="entry name" value="G_PROTEIN_RECEP_F3_4"/>
    <property type="match status" value="1"/>
</dbReference>
<accession>A0A024TA59</accession>
<feature type="transmembrane region" description="Helical" evidence="9">
    <location>
        <begin position="706"/>
        <end position="727"/>
    </location>
</feature>
<evidence type="ECO:0000256" key="3">
    <source>
        <dbReference type="ARBA" id="ARBA00022989"/>
    </source>
</evidence>
<protein>
    <recommendedName>
        <fullName evidence="10">G-protein coupled receptors family 3 profile domain-containing protein</fullName>
    </recommendedName>
</protein>
<dbReference type="RefSeq" id="XP_008880463.1">
    <property type="nucleotide sequence ID" value="XM_008882241.1"/>
</dbReference>
<dbReference type="GO" id="GO:0038039">
    <property type="term" value="C:G protein-coupled receptor heterodimeric complex"/>
    <property type="evidence" value="ECO:0007669"/>
    <property type="project" value="TreeGrafter"/>
</dbReference>
<sequence>MPTVPSQHDAVRRTCLNAAWVTSQAAVRKVDPRARDPTTNRSLYPWLRVSVPSARFQVHDHRMTPTVYTAACGYKETIYGVGSTVDAATGTIVNQGTIPGTFVSEWGGWPTHELTSYVNAILLQEVLGYDVSFVHATGTYATERMSTMGRGLCTPTHLNPEVWTSSQMAALKVHANESTMANVGYWGRSGLYTLQANVDDALRGPQSTLGNLSRPFSADFWREFTLSDDLIEYFSIDRHNRSRIAKAKYCPDGVGGCLDGCSKSYACTLHEGRGKSCMLVLIMRWDYDPGYLQAIMSNRNVPAYFCSAGDSNLQEYVVETMQRNGTIVFYHYVPDMFHTDNPGKFARILWPLPDPAVVATATGTFGELGYGNPTTNPVDVDYPQENLMKIYANLLRSDELLAHYLNQFVLTQLDVTTMLSSMAAFQADPATTQPANFAAACQWVRSNYDTWTSWLETLPLCDIRRHMTYTMTGCNTTFRRVSFAWTRPDPTNATLPFECDGGIVTLPGAFQTSKSCEWLSTHENEWTAWTSAPPHCDPSFFAYTISSCSEASTREVAFAWNLPEAANPARSSECTGGVALPANVVLDCGYVPYTSSAFVGIAVLTSVVMVLLTGLTALVVLFRERPIIKRSQWPLLVLMLLGGYCLCATVFLFGGPPSPGVCGGRPFVASLGYTTVFGSILAKSLRVYAVFNQKAMKRVVITVWRALQWFIVVLGIDMGIVAVWLVVDFPHPISTTVPSTDFHGDIDIQQCRSSNFIFPTLSIFWKGLVTLGGVYVAFHIRKADSDFQESVWMFASSCMVIVGGGVMLALTYATTMSPVSTFTLQAVVILLCTVTHLERAVDVSIVGVGDGDGAHARAQVFQVARCDADRSVSIEENVLHDVVDQIGRGENGAEQTNPAVQLAAALKWLPDRSIQLGRCSAHVLGVARHR</sequence>
<comment type="subcellular location">
    <subcellularLocation>
        <location evidence="1">Membrane</location>
        <topology evidence="1">Multi-pass membrane protein</topology>
    </subcellularLocation>
</comment>
<feature type="transmembrane region" description="Helical" evidence="9">
    <location>
        <begin position="597"/>
        <end position="621"/>
    </location>
</feature>
<dbReference type="InterPro" id="IPR017978">
    <property type="entry name" value="GPCR_3_C"/>
</dbReference>
<evidence type="ECO:0000256" key="6">
    <source>
        <dbReference type="ARBA" id="ARBA00023170"/>
    </source>
</evidence>
<dbReference type="InterPro" id="IPR002455">
    <property type="entry name" value="GPCR3_GABA-B"/>
</dbReference>
<evidence type="ECO:0000256" key="4">
    <source>
        <dbReference type="ARBA" id="ARBA00023040"/>
    </source>
</evidence>
<dbReference type="STRING" id="157072.A0A024TA59"/>
<feature type="transmembrane region" description="Helical" evidence="9">
    <location>
        <begin position="756"/>
        <end position="778"/>
    </location>
</feature>
<dbReference type="eggNOG" id="KOG1055">
    <property type="taxonomic scope" value="Eukaryota"/>
</dbReference>
<keyword evidence="3 9" id="KW-1133">Transmembrane helix</keyword>
<dbReference type="Pfam" id="PF00003">
    <property type="entry name" value="7tm_3"/>
    <property type="match status" value="1"/>
</dbReference>
<evidence type="ECO:0000256" key="8">
    <source>
        <dbReference type="ARBA" id="ARBA00023224"/>
    </source>
</evidence>
<reference evidence="11" key="1">
    <citation type="submission" date="2013-12" db="EMBL/GenBank/DDBJ databases">
        <title>The Genome Sequence of Aphanomyces invadans NJM9701.</title>
        <authorList>
            <consortium name="The Broad Institute Genomics Platform"/>
            <person name="Russ C."/>
            <person name="Tyler B."/>
            <person name="van West P."/>
            <person name="Dieguez-Uribeondo J."/>
            <person name="Young S.K."/>
            <person name="Zeng Q."/>
            <person name="Gargeya S."/>
            <person name="Fitzgerald M."/>
            <person name="Abouelleil A."/>
            <person name="Alvarado L."/>
            <person name="Chapman S.B."/>
            <person name="Gainer-Dewar J."/>
            <person name="Goldberg J."/>
            <person name="Griggs A."/>
            <person name="Gujja S."/>
            <person name="Hansen M."/>
            <person name="Howarth C."/>
            <person name="Imamovic A."/>
            <person name="Ireland A."/>
            <person name="Larimer J."/>
            <person name="McCowan C."/>
            <person name="Murphy C."/>
            <person name="Pearson M."/>
            <person name="Poon T.W."/>
            <person name="Priest M."/>
            <person name="Roberts A."/>
            <person name="Saif S."/>
            <person name="Shea T."/>
            <person name="Sykes S."/>
            <person name="Wortman J."/>
            <person name="Nusbaum C."/>
            <person name="Birren B."/>
        </authorList>
    </citation>
    <scope>NUCLEOTIDE SEQUENCE [LARGE SCALE GENOMIC DNA]</scope>
    <source>
        <strain evidence="11">NJM9701</strain>
    </source>
</reference>
<dbReference type="PANTHER" id="PTHR10519">
    <property type="entry name" value="GABA-B RECEPTOR"/>
    <property type="match status" value="1"/>
</dbReference>
<evidence type="ECO:0000256" key="1">
    <source>
        <dbReference type="ARBA" id="ARBA00004141"/>
    </source>
</evidence>
<keyword evidence="5 9" id="KW-0472">Membrane</keyword>
<evidence type="ECO:0000259" key="10">
    <source>
        <dbReference type="PROSITE" id="PS50259"/>
    </source>
</evidence>
<proteinExistence type="predicted"/>
<dbReference type="GO" id="GO:0004965">
    <property type="term" value="F:G protein-coupled GABA receptor activity"/>
    <property type="evidence" value="ECO:0007669"/>
    <property type="project" value="InterPro"/>
</dbReference>
<name>A0A024TA59_9STRA</name>
<keyword evidence="6" id="KW-0675">Receptor</keyword>
<dbReference type="VEuPathDB" id="FungiDB:H310_14389"/>
<keyword evidence="7" id="KW-0325">Glycoprotein</keyword>
<dbReference type="PANTHER" id="PTHR10519:SF20">
    <property type="entry name" value="G-PROTEIN COUPLED RECEPTOR 156-RELATED"/>
    <property type="match status" value="1"/>
</dbReference>
<feature type="transmembrane region" description="Helical" evidence="9">
    <location>
        <begin position="790"/>
        <end position="813"/>
    </location>
</feature>
<feature type="transmembrane region" description="Helical" evidence="9">
    <location>
        <begin position="667"/>
        <end position="685"/>
    </location>
</feature>
<keyword evidence="4" id="KW-0297">G-protein coupled receptor</keyword>
<dbReference type="OrthoDB" id="167531at2759"/>
<dbReference type="EMBL" id="KI914019">
    <property type="protein sequence ID" value="ETV90898.1"/>
    <property type="molecule type" value="Genomic_DNA"/>
</dbReference>
<organism evidence="11">
    <name type="scientific">Aphanomyces invadans</name>
    <dbReference type="NCBI Taxonomy" id="157072"/>
    <lineage>
        <taxon>Eukaryota</taxon>
        <taxon>Sar</taxon>
        <taxon>Stramenopiles</taxon>
        <taxon>Oomycota</taxon>
        <taxon>Saprolegniomycetes</taxon>
        <taxon>Saprolegniales</taxon>
        <taxon>Verrucalvaceae</taxon>
        <taxon>Aphanomyces</taxon>
    </lineage>
</organism>
<feature type="transmembrane region" description="Helical" evidence="9">
    <location>
        <begin position="633"/>
        <end position="655"/>
    </location>
</feature>
<dbReference type="CDD" id="cd15047">
    <property type="entry name" value="7tmC_GABA-B-like"/>
    <property type="match status" value="1"/>
</dbReference>
<keyword evidence="2 9" id="KW-0812">Transmembrane</keyword>
<evidence type="ECO:0000256" key="7">
    <source>
        <dbReference type="ARBA" id="ARBA00023180"/>
    </source>
</evidence>